<dbReference type="InterPro" id="IPR021886">
    <property type="entry name" value="MgsA_C"/>
</dbReference>
<dbReference type="InterPro" id="IPR003593">
    <property type="entry name" value="AAA+_ATPase"/>
</dbReference>
<organism evidence="8 9">
    <name type="scientific">Leptospirillum ferrodiazotrophum</name>
    <dbReference type="NCBI Taxonomy" id="412449"/>
    <lineage>
        <taxon>Bacteria</taxon>
        <taxon>Pseudomonadati</taxon>
        <taxon>Nitrospirota</taxon>
        <taxon>Nitrospiria</taxon>
        <taxon>Nitrospirales</taxon>
        <taxon>Nitrospiraceae</taxon>
        <taxon>Leptospirillum</taxon>
    </lineage>
</organism>
<feature type="region of interest" description="Disordered" evidence="6">
    <location>
        <begin position="378"/>
        <end position="428"/>
    </location>
</feature>
<dbReference type="InterPro" id="IPR051314">
    <property type="entry name" value="AAA_ATPase_RarA/MGS1/WRNIP1"/>
</dbReference>
<dbReference type="FunFam" id="1.20.272.10:FF:000001">
    <property type="entry name" value="Putative AAA family ATPase"/>
    <property type="match status" value="1"/>
</dbReference>
<dbReference type="SMART" id="SM00382">
    <property type="entry name" value="AAA"/>
    <property type="match status" value="1"/>
</dbReference>
<dbReference type="Gene3D" id="1.10.3710.10">
    <property type="entry name" value="DNA polymerase III clamp loader subunits, C-terminal domain"/>
    <property type="match status" value="1"/>
</dbReference>
<dbReference type="Proteomes" id="UP000009374">
    <property type="component" value="Unassembled WGS sequence"/>
</dbReference>
<keyword evidence="9" id="KW-1185">Reference proteome</keyword>
<dbReference type="InterPro" id="IPR032423">
    <property type="entry name" value="AAA_assoc_2"/>
</dbReference>
<dbReference type="GO" id="GO:0008047">
    <property type="term" value="F:enzyme activator activity"/>
    <property type="evidence" value="ECO:0007669"/>
    <property type="project" value="TreeGrafter"/>
</dbReference>
<dbReference type="GO" id="GO:0003677">
    <property type="term" value="F:DNA binding"/>
    <property type="evidence" value="ECO:0007669"/>
    <property type="project" value="InterPro"/>
</dbReference>
<accession>C6HUJ9</accession>
<evidence type="ECO:0000313" key="9">
    <source>
        <dbReference type="Proteomes" id="UP000009374"/>
    </source>
</evidence>
<sequence length="451" mass="49573">MTRSLFDRGPGPVPLPYRMRPSSLEDLVGQEALLGPQGLFRRFIAEGRWPSMVLFGPPGTGKSGFVELLPRLLSDHTFAHLNATTAGVADLRPELARGERRRREGGQHVVVLDEIHTWSKSQQEVLLSGVETGQIILLGLSNTTPYAALIPPLASRLLLFPFQPLDENALSTLLDRGLHRLARETHGPPLQLDPAARSLLVRYSGGDGRRLLLALESAVLMASGRGGEEFRVGEEDVLAILSRAGQVYGDKDSHYDTISAFIKSVRNYDPDAALHWLARMIEGGEDPLYIARRLVILAAEDVGLADPQALTQAVSCFHAVREVGLPEGRIPLAMTTVFLALSPKSISAYQAIDRALADVRGGFVPPVPLHLRDRTSKRAFSRDEATTPLDYLYPPDQPGGVSPQSHLPEGESRRYYLPNDRGRERELKERYEAARRLREGRSPAESSSLGS</sequence>
<dbReference type="Pfam" id="PF00004">
    <property type="entry name" value="AAA"/>
    <property type="match status" value="1"/>
</dbReference>
<dbReference type="Pfam" id="PF12002">
    <property type="entry name" value="MgsA_C"/>
    <property type="match status" value="1"/>
</dbReference>
<dbReference type="GO" id="GO:0005524">
    <property type="term" value="F:ATP binding"/>
    <property type="evidence" value="ECO:0007669"/>
    <property type="project" value="UniProtKB-KW"/>
</dbReference>
<evidence type="ECO:0000313" key="8">
    <source>
        <dbReference type="EMBL" id="EES53732.1"/>
    </source>
</evidence>
<dbReference type="GO" id="GO:0006261">
    <property type="term" value="P:DNA-templated DNA replication"/>
    <property type="evidence" value="ECO:0007669"/>
    <property type="project" value="TreeGrafter"/>
</dbReference>
<comment type="similarity">
    <text evidence="2">Belongs to the AAA ATPase family. RarA/MGS1/WRNIP1 subfamily.</text>
</comment>
<evidence type="ECO:0000256" key="5">
    <source>
        <dbReference type="ARBA" id="ARBA00022840"/>
    </source>
</evidence>
<dbReference type="InterPro" id="IPR027417">
    <property type="entry name" value="P-loop_NTPase"/>
</dbReference>
<dbReference type="SUPFAM" id="SSF48019">
    <property type="entry name" value="post-AAA+ oligomerization domain-like"/>
    <property type="match status" value="1"/>
</dbReference>
<dbReference type="GO" id="GO:0016887">
    <property type="term" value="F:ATP hydrolysis activity"/>
    <property type="evidence" value="ECO:0007669"/>
    <property type="project" value="InterPro"/>
</dbReference>
<dbReference type="Gene3D" id="3.40.50.300">
    <property type="entry name" value="P-loop containing nucleotide triphosphate hydrolases"/>
    <property type="match status" value="1"/>
</dbReference>
<dbReference type="InterPro" id="IPR008921">
    <property type="entry name" value="DNA_pol3_clamp-load_cplx_C"/>
</dbReference>
<dbReference type="CDD" id="cd18139">
    <property type="entry name" value="HLD_clamp_RarA"/>
    <property type="match status" value="1"/>
</dbReference>
<dbReference type="GO" id="GO:0017116">
    <property type="term" value="F:single-stranded DNA helicase activity"/>
    <property type="evidence" value="ECO:0007669"/>
    <property type="project" value="TreeGrafter"/>
</dbReference>
<dbReference type="PANTHER" id="PTHR13779">
    <property type="entry name" value="WERNER HELICASE-INTERACTING PROTEIN 1 FAMILY MEMBER"/>
    <property type="match status" value="1"/>
</dbReference>
<dbReference type="Gene3D" id="1.20.272.10">
    <property type="match status" value="1"/>
</dbReference>
<gene>
    <name evidence="8" type="ORF">UBAL3_60500028</name>
</gene>
<dbReference type="PANTHER" id="PTHR13779:SF7">
    <property type="entry name" value="ATPASE WRNIP1"/>
    <property type="match status" value="1"/>
</dbReference>
<proteinExistence type="inferred from homology"/>
<evidence type="ECO:0000259" key="7">
    <source>
        <dbReference type="SMART" id="SM00382"/>
    </source>
</evidence>
<dbReference type="AlphaFoldDB" id="C6HUJ9"/>
<dbReference type="EMBL" id="GG693856">
    <property type="protein sequence ID" value="EES53732.1"/>
    <property type="molecule type" value="Genomic_DNA"/>
</dbReference>
<dbReference type="GO" id="GO:0000731">
    <property type="term" value="P:DNA synthesis involved in DNA repair"/>
    <property type="evidence" value="ECO:0007669"/>
    <property type="project" value="TreeGrafter"/>
</dbReference>
<reference evidence="8 9" key="1">
    <citation type="journal article" date="2009" name="Appl. Environ. Microbiol.">
        <title>Community genomic and proteomic analyses of chemoautotrophic iron-oxidizing "Leptospirillum rubarum" (Group II) and "Leptospirillum ferrodiazotrophum" (Group III) bacteria in acid mine drainage biofilms.</title>
        <authorList>
            <person name="Goltsman D.S."/>
            <person name="Denef V.J."/>
            <person name="Singer S.W."/>
            <person name="VerBerkmoes N.C."/>
            <person name="Lefsrud M."/>
            <person name="Mueller R.S."/>
            <person name="Dick G.J."/>
            <person name="Sun C.L."/>
            <person name="Wheeler K.E."/>
            <person name="Zemla A."/>
            <person name="Baker B.J."/>
            <person name="Hauser L."/>
            <person name="Land M."/>
            <person name="Shah M.B."/>
            <person name="Thelen M.P."/>
            <person name="Hettich R.L."/>
            <person name="Banfield J.F."/>
        </authorList>
    </citation>
    <scope>NUCLEOTIDE SEQUENCE [LARGE SCALE GENOMIC DNA]</scope>
</reference>
<comment type="function">
    <text evidence="1">DNA-dependent ATPase that plays important roles in cellular responses to stalled DNA replication processes.</text>
</comment>
<dbReference type="Pfam" id="PF16193">
    <property type="entry name" value="AAA_assoc_2"/>
    <property type="match status" value="1"/>
</dbReference>
<keyword evidence="5" id="KW-0067">ATP-binding</keyword>
<keyword evidence="4" id="KW-0547">Nucleotide-binding</keyword>
<feature type="domain" description="AAA+ ATPase" evidence="7">
    <location>
        <begin position="48"/>
        <end position="165"/>
    </location>
</feature>
<evidence type="ECO:0000256" key="3">
    <source>
        <dbReference type="ARBA" id="ARBA00020776"/>
    </source>
</evidence>
<protein>
    <recommendedName>
        <fullName evidence="3">Replication-associated recombination protein A</fullName>
    </recommendedName>
</protein>
<name>C6HUJ9_9BACT</name>
<evidence type="ECO:0000256" key="6">
    <source>
        <dbReference type="SAM" id="MobiDB-lite"/>
    </source>
</evidence>
<dbReference type="CDD" id="cd00009">
    <property type="entry name" value="AAA"/>
    <property type="match status" value="1"/>
</dbReference>
<dbReference type="SUPFAM" id="SSF52540">
    <property type="entry name" value="P-loop containing nucleoside triphosphate hydrolases"/>
    <property type="match status" value="1"/>
</dbReference>
<dbReference type="Gene3D" id="1.10.8.60">
    <property type="match status" value="1"/>
</dbReference>
<dbReference type="InterPro" id="IPR003959">
    <property type="entry name" value="ATPase_AAA_core"/>
</dbReference>
<feature type="compositionally biased region" description="Basic and acidic residues" evidence="6">
    <location>
        <begin position="408"/>
        <end position="428"/>
    </location>
</feature>
<evidence type="ECO:0000256" key="4">
    <source>
        <dbReference type="ARBA" id="ARBA00022741"/>
    </source>
</evidence>
<evidence type="ECO:0000256" key="2">
    <source>
        <dbReference type="ARBA" id="ARBA00008959"/>
    </source>
</evidence>
<evidence type="ECO:0000256" key="1">
    <source>
        <dbReference type="ARBA" id="ARBA00002393"/>
    </source>
</evidence>